<dbReference type="SUPFAM" id="SSF53067">
    <property type="entry name" value="Actin-like ATPase domain"/>
    <property type="match status" value="2"/>
</dbReference>
<dbReference type="Pfam" id="PF02541">
    <property type="entry name" value="Ppx-GppA"/>
    <property type="match status" value="1"/>
</dbReference>
<keyword evidence="9" id="KW-1185">Reference proteome</keyword>
<keyword evidence="4 8" id="KW-0378">Hydrolase</keyword>
<comment type="caution">
    <text evidence="8">The sequence shown here is derived from an EMBL/GenBank/DDBJ whole genome shotgun (WGS) entry which is preliminary data.</text>
</comment>
<feature type="domain" description="Ppx/GppA phosphatase N-terminal" evidence="6">
    <location>
        <begin position="18"/>
        <end position="304"/>
    </location>
</feature>
<organism evidence="8 9">
    <name type="scientific">Dehalobacterium formicoaceticum</name>
    <dbReference type="NCBI Taxonomy" id="51515"/>
    <lineage>
        <taxon>Bacteria</taxon>
        <taxon>Bacillati</taxon>
        <taxon>Bacillota</taxon>
        <taxon>Clostridia</taxon>
        <taxon>Eubacteriales</taxon>
        <taxon>Peptococcaceae</taxon>
        <taxon>Dehalobacterium</taxon>
    </lineage>
</organism>
<dbReference type="Gene3D" id="1.10.3210.10">
    <property type="entry name" value="Hypothetical protein af1432"/>
    <property type="match status" value="1"/>
</dbReference>
<dbReference type="Gene3D" id="3.30.420.40">
    <property type="match status" value="1"/>
</dbReference>
<dbReference type="Gene3D" id="3.30.420.150">
    <property type="entry name" value="Exopolyphosphatase. Domain 2"/>
    <property type="match status" value="1"/>
</dbReference>
<dbReference type="PANTHER" id="PTHR30005:SF0">
    <property type="entry name" value="RETROGRADE REGULATION PROTEIN 2"/>
    <property type="match status" value="1"/>
</dbReference>
<proteinExistence type="inferred from homology"/>
<dbReference type="Proteomes" id="UP001524944">
    <property type="component" value="Unassembled WGS sequence"/>
</dbReference>
<comment type="similarity">
    <text evidence="1">Belongs to the GppA/Ppx family.</text>
</comment>
<evidence type="ECO:0000256" key="2">
    <source>
        <dbReference type="ARBA" id="ARBA00012451"/>
    </source>
</evidence>
<dbReference type="Pfam" id="PF21447">
    <property type="entry name" value="Ppx-GppA_III"/>
    <property type="match status" value="1"/>
</dbReference>
<evidence type="ECO:0000256" key="1">
    <source>
        <dbReference type="ARBA" id="ARBA00007125"/>
    </source>
</evidence>
<dbReference type="InterPro" id="IPR022371">
    <property type="entry name" value="Exopolyphosphatase"/>
</dbReference>
<protein>
    <recommendedName>
        <fullName evidence="3">Exopolyphosphatase</fullName>
        <ecNumber evidence="2">3.6.1.11</ecNumber>
    </recommendedName>
</protein>
<evidence type="ECO:0000259" key="6">
    <source>
        <dbReference type="Pfam" id="PF02541"/>
    </source>
</evidence>
<name>A0ABT1Y5V7_9FIRM</name>
<feature type="domain" description="Ppx/GppA phosphatase C-terminal" evidence="7">
    <location>
        <begin position="318"/>
        <end position="471"/>
    </location>
</feature>
<dbReference type="InterPro" id="IPR048950">
    <property type="entry name" value="Ppx_GppA_C"/>
</dbReference>
<dbReference type="EC" id="3.6.1.11" evidence="2"/>
<evidence type="ECO:0000256" key="5">
    <source>
        <dbReference type="ARBA" id="ARBA00047607"/>
    </source>
</evidence>
<gene>
    <name evidence="8" type="primary">ppx</name>
    <name evidence="8" type="ORF">NVS47_08210</name>
</gene>
<evidence type="ECO:0000256" key="4">
    <source>
        <dbReference type="ARBA" id="ARBA00022801"/>
    </source>
</evidence>
<sequence>MRKIGIIDIGSNSMRLVIVQIRPDGSFKIIDELRESARLGEEMNGTSLLKSAKIQTAIEALKFFRNLCDALAVSEIICVATEAVRRAKNKSEFAEQVLKETGIQVQILSGAEEAYYDYLGTVNTLDLSQGLIMDIGGSSTELVLVKNRQVENLTSLPFGALTLAQMFHLEGAIKPLDRRNLQRFLKEHFKDIDWLKRDAQGDLPLIGIGGSFRNIGKIHRKMINYPLDVAHNYPISSTAIQNIYEMIGGLSQNERKNIKGLSKDRADIFPGALAAITQLLEFTGTANVIISGAGLREGIFYKHVRQTVPLPQNLLDLSLQNVMHNYEINENHANHVWDLARQLYHQFQKQFDMAQDQEKVLQTAALLHDSGISVSYYDHHKHSFYLILNSRINGLTQKELMMAAWAATLHRKDEVRITAPFRTFLSKEEIQSVQQLGMLLRISESLDRRQNGNVDKIECTFKGSVTLLKVSSKVNPGLEINDALSVAPSFKKVFKNWLQIEEA</sequence>
<dbReference type="EMBL" id="JANPWE010000003">
    <property type="protein sequence ID" value="MCR6545500.1"/>
    <property type="molecule type" value="Genomic_DNA"/>
</dbReference>
<evidence type="ECO:0000313" key="9">
    <source>
        <dbReference type="Proteomes" id="UP001524944"/>
    </source>
</evidence>
<dbReference type="RefSeq" id="WP_198306631.1">
    <property type="nucleotide sequence ID" value="NZ_CP022121.1"/>
</dbReference>
<evidence type="ECO:0000259" key="7">
    <source>
        <dbReference type="Pfam" id="PF21447"/>
    </source>
</evidence>
<dbReference type="InterPro" id="IPR030673">
    <property type="entry name" value="PyroPPase_GppA_Ppx"/>
</dbReference>
<dbReference type="SUPFAM" id="SSF109604">
    <property type="entry name" value="HD-domain/PDEase-like"/>
    <property type="match status" value="1"/>
</dbReference>
<dbReference type="NCBIfam" id="TIGR03706">
    <property type="entry name" value="exo_poly_only"/>
    <property type="match status" value="1"/>
</dbReference>
<dbReference type="InterPro" id="IPR050273">
    <property type="entry name" value="GppA/Ppx_hydrolase"/>
</dbReference>
<dbReference type="PIRSF" id="PIRSF001267">
    <property type="entry name" value="Pyrophosphatase_GppA_Ppx"/>
    <property type="match status" value="1"/>
</dbReference>
<dbReference type="GO" id="GO:0004309">
    <property type="term" value="F:exopolyphosphatase activity"/>
    <property type="evidence" value="ECO:0007669"/>
    <property type="project" value="UniProtKB-EC"/>
</dbReference>
<accession>A0ABT1Y5V7</accession>
<dbReference type="InterPro" id="IPR003695">
    <property type="entry name" value="Ppx_GppA_N"/>
</dbReference>
<dbReference type="InterPro" id="IPR043129">
    <property type="entry name" value="ATPase_NBD"/>
</dbReference>
<dbReference type="CDD" id="cd24052">
    <property type="entry name" value="ASKHA_NBD_HpPPX-GppA-like"/>
    <property type="match status" value="1"/>
</dbReference>
<reference evidence="8 9" key="1">
    <citation type="submission" date="2022-08" db="EMBL/GenBank/DDBJ databases">
        <title>Proteogenomics of the novel Dehalobacterium formicoaceticum strain EZ94 highlights a key role of methyltransferases during anaerobic dichloromethane degradation.</title>
        <authorList>
            <person name="Wasmund K."/>
        </authorList>
    </citation>
    <scope>NUCLEOTIDE SEQUENCE [LARGE SCALE GENOMIC DNA]</scope>
    <source>
        <strain evidence="8 9">EZ94</strain>
    </source>
</reference>
<comment type="catalytic activity">
    <reaction evidence="5">
        <text>[phosphate](n) + H2O = [phosphate](n-1) + phosphate + H(+)</text>
        <dbReference type="Rhea" id="RHEA:21528"/>
        <dbReference type="Rhea" id="RHEA-COMP:9859"/>
        <dbReference type="Rhea" id="RHEA-COMP:14279"/>
        <dbReference type="ChEBI" id="CHEBI:15377"/>
        <dbReference type="ChEBI" id="CHEBI:15378"/>
        <dbReference type="ChEBI" id="CHEBI:16838"/>
        <dbReference type="ChEBI" id="CHEBI:43474"/>
        <dbReference type="EC" id="3.6.1.11"/>
    </reaction>
</comment>
<dbReference type="PANTHER" id="PTHR30005">
    <property type="entry name" value="EXOPOLYPHOSPHATASE"/>
    <property type="match status" value="1"/>
</dbReference>
<evidence type="ECO:0000256" key="3">
    <source>
        <dbReference type="ARBA" id="ARBA00020416"/>
    </source>
</evidence>
<evidence type="ECO:0000313" key="8">
    <source>
        <dbReference type="EMBL" id="MCR6545500.1"/>
    </source>
</evidence>